<dbReference type="InParanoid" id="E3MC05"/>
<dbReference type="EMBL" id="DS268434">
    <property type="protein sequence ID" value="EFO98277.1"/>
    <property type="molecule type" value="Genomic_DNA"/>
</dbReference>
<dbReference type="OMA" id="MNTHENG"/>
<name>E3MC05_CAERE</name>
<dbReference type="RefSeq" id="XP_003106335.2">
    <property type="nucleotide sequence ID" value="XM_003106287.2"/>
</dbReference>
<organism evidence="3">
    <name type="scientific">Caenorhabditis remanei</name>
    <name type="common">Caenorhabditis vulgaris</name>
    <dbReference type="NCBI Taxonomy" id="31234"/>
    <lineage>
        <taxon>Eukaryota</taxon>
        <taxon>Metazoa</taxon>
        <taxon>Ecdysozoa</taxon>
        <taxon>Nematoda</taxon>
        <taxon>Chromadorea</taxon>
        <taxon>Rhabditida</taxon>
        <taxon>Rhabditina</taxon>
        <taxon>Rhabditomorpha</taxon>
        <taxon>Rhabditoidea</taxon>
        <taxon>Rhabditidae</taxon>
        <taxon>Peloderinae</taxon>
        <taxon>Caenorhabditis</taxon>
    </lineage>
</organism>
<gene>
    <name evidence="2" type="ORF">CRE_15282</name>
</gene>
<feature type="region of interest" description="Disordered" evidence="1">
    <location>
        <begin position="62"/>
        <end position="169"/>
    </location>
</feature>
<proteinExistence type="predicted"/>
<protein>
    <submittedName>
        <fullName evidence="2">Uncharacterized protein</fullName>
    </submittedName>
</protein>
<dbReference type="KEGG" id="crq:GCK72_025683"/>
<dbReference type="CTD" id="9807733"/>
<keyword evidence="3" id="KW-1185">Reference proteome</keyword>
<sequence length="392" mass="43747">MQPAMSGFSTLLFKPRTSWRHYLRALSHSGIIAAVMSKRGIGPGETQDTETDTRLEVARKTARMNTHENGDQEIEMEEQAGPSNSHSWKGRLRNSKPRDIATTAPSKISSKAAAKVSKVPSSRATSSDGPSTASKATSTSRNKKKKNTPAKSTIAPSNEKKDQSVKDHSVDCMEIPEEEDPEEELDPEMVKAAIEWNNQRDRESDMAVYMDRFEKYEVASILKEHFPTKVPDILTEGFSTRNVSIEALALAKALVNKASLLHLAHLPSLSAKFQKPPSCSPQVLAYLTYLSAKIAEPSLSPKHLEETMKLFSDFEPTYGPLVLLDILQDEIGHLRFITGEELKKREIPKEDIPEMLFDDLLRFEDVLDTDCKVFLVLFLGPSAYNSQDIVEE</sequence>
<feature type="compositionally biased region" description="Low complexity" evidence="1">
    <location>
        <begin position="101"/>
        <end position="124"/>
    </location>
</feature>
<feature type="compositionally biased region" description="Low complexity" evidence="1">
    <location>
        <begin position="131"/>
        <end position="140"/>
    </location>
</feature>
<evidence type="ECO:0000256" key="1">
    <source>
        <dbReference type="SAM" id="MobiDB-lite"/>
    </source>
</evidence>
<evidence type="ECO:0000313" key="3">
    <source>
        <dbReference type="Proteomes" id="UP000008281"/>
    </source>
</evidence>
<dbReference type="AlphaFoldDB" id="E3MC05"/>
<accession>E3MC05</accession>
<feature type="compositionally biased region" description="Basic and acidic residues" evidence="1">
    <location>
        <begin position="158"/>
        <end position="169"/>
    </location>
</feature>
<dbReference type="Proteomes" id="UP000008281">
    <property type="component" value="Unassembled WGS sequence"/>
</dbReference>
<reference evidence="2" key="1">
    <citation type="submission" date="2007-07" db="EMBL/GenBank/DDBJ databases">
        <title>PCAP assembly of the Caenorhabditis remanei genome.</title>
        <authorList>
            <consortium name="The Caenorhabditis remanei Sequencing Consortium"/>
            <person name="Wilson R.K."/>
        </authorList>
    </citation>
    <scope>NUCLEOTIDE SEQUENCE [LARGE SCALE GENOMIC DNA]</scope>
    <source>
        <strain evidence="2">PB4641</strain>
    </source>
</reference>
<dbReference type="GeneID" id="9807733"/>
<dbReference type="HOGENOM" id="CLU_704456_0_0_1"/>
<evidence type="ECO:0000313" key="2">
    <source>
        <dbReference type="EMBL" id="EFO98277.1"/>
    </source>
</evidence>